<dbReference type="PANTHER" id="PTHR34148:SF1">
    <property type="entry name" value="ADENOSYLCOBINAMIDE-GDP RIBAZOLETRANSFERASE"/>
    <property type="match status" value="1"/>
</dbReference>
<comment type="function">
    <text evidence="14 19">Joins adenosylcobinamide-GDP and alpha-ribazole to generate adenosylcobalamin (Ado-cobalamin). Also synthesizes adenosylcobalamin 5'-phosphate from adenosylcobinamide-GDP and alpha-ribazole 5'-phosphate.</text>
</comment>
<evidence type="ECO:0000256" key="13">
    <source>
        <dbReference type="ARBA" id="ARBA00023136"/>
    </source>
</evidence>
<name>A0A419A5F1_9RHOB</name>
<evidence type="ECO:0000256" key="3">
    <source>
        <dbReference type="ARBA" id="ARBA00004663"/>
    </source>
</evidence>
<comment type="catalytic activity">
    <reaction evidence="17 19">
        <text>alpha-ribazole + adenosylcob(III)inamide-GDP = adenosylcob(III)alamin + GMP + H(+)</text>
        <dbReference type="Rhea" id="RHEA:16049"/>
        <dbReference type="ChEBI" id="CHEBI:10329"/>
        <dbReference type="ChEBI" id="CHEBI:15378"/>
        <dbReference type="ChEBI" id="CHEBI:18408"/>
        <dbReference type="ChEBI" id="CHEBI:58115"/>
        <dbReference type="ChEBI" id="CHEBI:60487"/>
        <dbReference type="EC" id="2.7.8.26"/>
    </reaction>
</comment>
<keyword evidence="11 19" id="KW-0460">Magnesium</keyword>
<dbReference type="PANTHER" id="PTHR34148">
    <property type="entry name" value="ADENOSYLCOBINAMIDE-GDP RIBAZOLETRANSFERASE"/>
    <property type="match status" value="1"/>
</dbReference>
<proteinExistence type="inferred from homology"/>
<evidence type="ECO:0000256" key="1">
    <source>
        <dbReference type="ARBA" id="ARBA00001946"/>
    </source>
</evidence>
<evidence type="ECO:0000256" key="4">
    <source>
        <dbReference type="ARBA" id="ARBA00010561"/>
    </source>
</evidence>
<sequence length="252" mass="25430">MTAWRPSPRPVSGRALTRWHQLLLALVFLTRLPLGRALPPRVLPLSDSLWAFPLVGALIGAVAALPLMLPGPPMLLAVLSVALAVWFTGALHEDALADFADAAGGRDRAEKLRIMRDSHIGSYGMMALLLSTGVRIAAIGVLGPWQLIAAAAGGRAAIVAAAALLPPARPDGLGRTAGRAGAGALAVALALGVLALLPSGGGAAWAALAGALAAGLVMRQAMRWIGGQSGDVLGACGLACETAMLAAFALST</sequence>
<feature type="transmembrane region" description="Helical" evidence="19">
    <location>
        <begin position="120"/>
        <end position="141"/>
    </location>
</feature>
<evidence type="ECO:0000256" key="6">
    <source>
        <dbReference type="ARBA" id="ARBA00015850"/>
    </source>
</evidence>
<evidence type="ECO:0000256" key="18">
    <source>
        <dbReference type="ARBA" id="ARBA00049504"/>
    </source>
</evidence>
<evidence type="ECO:0000256" key="12">
    <source>
        <dbReference type="ARBA" id="ARBA00022989"/>
    </source>
</evidence>
<dbReference type="EC" id="2.7.8.26" evidence="5 19"/>
<comment type="similarity">
    <text evidence="4 19">Belongs to the CobS family.</text>
</comment>
<dbReference type="GO" id="GO:0051073">
    <property type="term" value="F:adenosylcobinamide-GDP ribazoletransferase activity"/>
    <property type="evidence" value="ECO:0007669"/>
    <property type="project" value="UniProtKB-UniRule"/>
</dbReference>
<evidence type="ECO:0000256" key="2">
    <source>
        <dbReference type="ARBA" id="ARBA00004651"/>
    </source>
</evidence>
<evidence type="ECO:0000313" key="21">
    <source>
        <dbReference type="Proteomes" id="UP000283587"/>
    </source>
</evidence>
<feature type="transmembrane region" description="Helical" evidence="19">
    <location>
        <begin position="50"/>
        <end position="69"/>
    </location>
</feature>
<evidence type="ECO:0000256" key="15">
    <source>
        <dbReference type="ARBA" id="ARBA00032605"/>
    </source>
</evidence>
<feature type="transmembrane region" description="Helical" evidence="19">
    <location>
        <begin position="177"/>
        <end position="197"/>
    </location>
</feature>
<evidence type="ECO:0000256" key="19">
    <source>
        <dbReference type="HAMAP-Rule" id="MF_00719"/>
    </source>
</evidence>
<dbReference type="GO" id="GO:0005886">
    <property type="term" value="C:plasma membrane"/>
    <property type="evidence" value="ECO:0007669"/>
    <property type="project" value="UniProtKB-SubCell"/>
</dbReference>
<comment type="pathway">
    <text evidence="3 19">Cofactor biosynthesis; adenosylcobalamin biosynthesis; adenosylcobalamin from cob(II)yrinate a,c-diamide: step 7/7.</text>
</comment>
<dbReference type="GO" id="GO:0009236">
    <property type="term" value="P:cobalamin biosynthetic process"/>
    <property type="evidence" value="ECO:0007669"/>
    <property type="project" value="UniProtKB-UniRule"/>
</dbReference>
<evidence type="ECO:0000256" key="5">
    <source>
        <dbReference type="ARBA" id="ARBA00013200"/>
    </source>
</evidence>
<feature type="transmembrane region" description="Helical" evidence="19">
    <location>
        <begin position="147"/>
        <end position="165"/>
    </location>
</feature>
<feature type="transmembrane region" description="Helical" evidence="19">
    <location>
        <begin position="203"/>
        <end position="220"/>
    </location>
</feature>
<keyword evidence="21" id="KW-1185">Reference proteome</keyword>
<comment type="subcellular location">
    <subcellularLocation>
        <location evidence="2 19">Cell membrane</location>
        <topology evidence="2 19">Multi-pass membrane protein</topology>
    </subcellularLocation>
</comment>
<keyword evidence="9 19" id="KW-0808">Transferase</keyword>
<evidence type="ECO:0000256" key="7">
    <source>
        <dbReference type="ARBA" id="ARBA00022475"/>
    </source>
</evidence>
<evidence type="ECO:0000256" key="14">
    <source>
        <dbReference type="ARBA" id="ARBA00025228"/>
    </source>
</evidence>
<comment type="caution">
    <text evidence="20">The sequence shown here is derived from an EMBL/GenBank/DDBJ whole genome shotgun (WGS) entry which is preliminary data.</text>
</comment>
<feature type="transmembrane region" description="Helical" evidence="19">
    <location>
        <begin position="75"/>
        <end position="99"/>
    </location>
</feature>
<evidence type="ECO:0000256" key="11">
    <source>
        <dbReference type="ARBA" id="ARBA00022842"/>
    </source>
</evidence>
<evidence type="ECO:0000256" key="10">
    <source>
        <dbReference type="ARBA" id="ARBA00022692"/>
    </source>
</evidence>
<dbReference type="InterPro" id="IPR003805">
    <property type="entry name" value="CobS"/>
</dbReference>
<evidence type="ECO:0000256" key="8">
    <source>
        <dbReference type="ARBA" id="ARBA00022573"/>
    </source>
</evidence>
<evidence type="ECO:0000256" key="9">
    <source>
        <dbReference type="ARBA" id="ARBA00022679"/>
    </source>
</evidence>
<evidence type="ECO:0000256" key="17">
    <source>
        <dbReference type="ARBA" id="ARBA00048623"/>
    </source>
</evidence>
<reference evidence="21" key="1">
    <citation type="submission" date="2018-09" db="EMBL/GenBank/DDBJ databases">
        <title>Paracoccus onubensis nov. sp. a moderate halophilic bacterium isolated from Gruta de las Maravillas (Aracena, Spain).</title>
        <authorList>
            <person name="Jurado V."/>
            <person name="Gutierrez-Patricio S."/>
            <person name="Gonzalez-Pimentel J.L."/>
            <person name="Miller A.Z."/>
            <person name="Laiz L."/>
            <person name="Saiz-Jimenez C."/>
        </authorList>
    </citation>
    <scope>NUCLEOTIDE SEQUENCE [LARGE SCALE GENOMIC DNA]</scope>
    <source>
        <strain evidence="21">DSM 26381</strain>
    </source>
</reference>
<accession>A0A419A5F1</accession>
<evidence type="ECO:0000313" key="20">
    <source>
        <dbReference type="EMBL" id="RJL11247.1"/>
    </source>
</evidence>
<keyword evidence="8 19" id="KW-0169">Cobalamin biosynthesis</keyword>
<dbReference type="HAMAP" id="MF_00719">
    <property type="entry name" value="CobS"/>
    <property type="match status" value="1"/>
</dbReference>
<dbReference type="EMBL" id="QZEW01000054">
    <property type="protein sequence ID" value="RJL11247.1"/>
    <property type="molecule type" value="Genomic_DNA"/>
</dbReference>
<keyword evidence="12 19" id="KW-1133">Transmembrane helix</keyword>
<feature type="transmembrane region" description="Helical" evidence="19">
    <location>
        <begin position="20"/>
        <end position="38"/>
    </location>
</feature>
<evidence type="ECO:0000256" key="16">
    <source>
        <dbReference type="ARBA" id="ARBA00032853"/>
    </source>
</evidence>
<comment type="cofactor">
    <cofactor evidence="1 19">
        <name>Mg(2+)</name>
        <dbReference type="ChEBI" id="CHEBI:18420"/>
    </cofactor>
</comment>
<dbReference type="UniPathway" id="UPA00148">
    <property type="reaction ID" value="UER00238"/>
</dbReference>
<dbReference type="OrthoDB" id="9794626at2"/>
<dbReference type="AlphaFoldDB" id="A0A419A5F1"/>
<comment type="catalytic activity">
    <reaction evidence="18 19">
        <text>alpha-ribazole 5'-phosphate + adenosylcob(III)inamide-GDP = adenosylcob(III)alamin 5'-phosphate + GMP + H(+)</text>
        <dbReference type="Rhea" id="RHEA:23560"/>
        <dbReference type="ChEBI" id="CHEBI:15378"/>
        <dbReference type="ChEBI" id="CHEBI:57918"/>
        <dbReference type="ChEBI" id="CHEBI:58115"/>
        <dbReference type="ChEBI" id="CHEBI:60487"/>
        <dbReference type="ChEBI" id="CHEBI:60493"/>
        <dbReference type="EC" id="2.7.8.26"/>
    </reaction>
</comment>
<keyword evidence="13 19" id="KW-0472">Membrane</keyword>
<gene>
    <name evidence="19" type="primary">cobS</name>
    <name evidence="20" type="ORF">D3P05_13260</name>
</gene>
<keyword evidence="7 19" id="KW-1003">Cell membrane</keyword>
<dbReference type="GO" id="GO:0008818">
    <property type="term" value="F:cobalamin 5'-phosphate synthase activity"/>
    <property type="evidence" value="ECO:0007669"/>
    <property type="project" value="UniProtKB-UniRule"/>
</dbReference>
<organism evidence="20 21">
    <name type="scientific">Paracoccus siganidrum</name>
    <dbReference type="NCBI Taxonomy" id="1276757"/>
    <lineage>
        <taxon>Bacteria</taxon>
        <taxon>Pseudomonadati</taxon>
        <taxon>Pseudomonadota</taxon>
        <taxon>Alphaproteobacteria</taxon>
        <taxon>Rhodobacterales</taxon>
        <taxon>Paracoccaceae</taxon>
        <taxon>Paracoccus</taxon>
    </lineage>
</organism>
<dbReference type="Proteomes" id="UP000283587">
    <property type="component" value="Unassembled WGS sequence"/>
</dbReference>
<protein>
    <recommendedName>
        <fullName evidence="6 19">Adenosylcobinamide-GDP ribazoletransferase</fullName>
        <ecNumber evidence="5 19">2.7.8.26</ecNumber>
    </recommendedName>
    <alternativeName>
        <fullName evidence="16 19">Cobalamin synthase</fullName>
    </alternativeName>
    <alternativeName>
        <fullName evidence="15 19">Cobalamin-5'-phosphate synthase</fullName>
    </alternativeName>
</protein>
<dbReference type="Pfam" id="PF02654">
    <property type="entry name" value="CobS"/>
    <property type="match status" value="1"/>
</dbReference>
<keyword evidence="10 19" id="KW-0812">Transmembrane</keyword>